<protein>
    <recommendedName>
        <fullName evidence="3">Ferric siderophore reductase C-terminal domain-containing protein</fullName>
    </recommendedName>
</protein>
<evidence type="ECO:0000313" key="1">
    <source>
        <dbReference type="EMBL" id="CAG7617203.1"/>
    </source>
</evidence>
<dbReference type="EMBL" id="CAJVAS010000006">
    <property type="protein sequence ID" value="CAG7617203.1"/>
    <property type="molecule type" value="Genomic_DNA"/>
</dbReference>
<organism evidence="1 2">
    <name type="scientific">Paenibacillus solanacearum</name>
    <dbReference type="NCBI Taxonomy" id="2048548"/>
    <lineage>
        <taxon>Bacteria</taxon>
        <taxon>Bacillati</taxon>
        <taxon>Bacillota</taxon>
        <taxon>Bacilli</taxon>
        <taxon>Bacillales</taxon>
        <taxon>Paenibacillaceae</taxon>
        <taxon>Paenibacillus</taxon>
    </lineage>
</organism>
<keyword evidence="2" id="KW-1185">Reference proteome</keyword>
<accession>A0A916NIJ8</accession>
<sequence>MTAWDWKFAEERFWVGLTGKADAICTIPAVELLLPERAKAFVDRYGAAIGAMEPAAAAAYFAGWFSGVAHAMQYAVSVCNASFGVPLGDLTIQMVHKENRCALSFRLQDGTVHAAPEEEGDRDAWRDRVLTAFYRDTVRPLFEAVAAAAGCDAGQLWGQLPSRMANQTEQWRIAAAEEDVSTRIAADARFLKEGLDPVPLNRVKSPFDVKLRYVEGVKDPEQRISLKSSCCMYFRTGSGTYCYTCPRLTEQQRAARLAELRSAEAVKS</sequence>
<name>A0A916NIJ8_9BACL</name>
<evidence type="ECO:0008006" key="3">
    <source>
        <dbReference type="Google" id="ProtNLM"/>
    </source>
</evidence>
<gene>
    <name evidence="1" type="ORF">PAESOLCIP111_01994</name>
</gene>
<reference evidence="1" key="1">
    <citation type="submission" date="2021-06" db="EMBL/GenBank/DDBJ databases">
        <authorList>
            <person name="Criscuolo A."/>
        </authorList>
    </citation>
    <scope>NUCLEOTIDE SEQUENCE</scope>
    <source>
        <strain evidence="1">CIP111600</strain>
    </source>
</reference>
<dbReference type="Proteomes" id="UP000693672">
    <property type="component" value="Unassembled WGS sequence"/>
</dbReference>
<dbReference type="RefSeq" id="WP_218091772.1">
    <property type="nucleotide sequence ID" value="NZ_CAJVAS010000006.1"/>
</dbReference>
<comment type="caution">
    <text evidence="1">The sequence shown here is derived from an EMBL/GenBank/DDBJ whole genome shotgun (WGS) entry which is preliminary data.</text>
</comment>
<dbReference type="AlphaFoldDB" id="A0A916NIJ8"/>
<evidence type="ECO:0000313" key="2">
    <source>
        <dbReference type="Proteomes" id="UP000693672"/>
    </source>
</evidence>
<proteinExistence type="predicted"/>